<proteinExistence type="predicted"/>
<organism evidence="1 2">
    <name type="scientific">Candidatus Campbellbacteria bacterium CG22_combo_CG10-13_8_21_14_all_43_18</name>
    <dbReference type="NCBI Taxonomy" id="1974530"/>
    <lineage>
        <taxon>Bacteria</taxon>
        <taxon>Candidatus Campbelliibacteriota</taxon>
    </lineage>
</organism>
<gene>
    <name evidence="1" type="ORF">COW82_02890</name>
</gene>
<dbReference type="Proteomes" id="UP000231276">
    <property type="component" value="Unassembled WGS sequence"/>
</dbReference>
<evidence type="ECO:0000313" key="1">
    <source>
        <dbReference type="EMBL" id="PIP86294.1"/>
    </source>
</evidence>
<reference evidence="1 2" key="1">
    <citation type="submission" date="2017-09" db="EMBL/GenBank/DDBJ databases">
        <title>Depth-based differentiation of microbial function through sediment-hosted aquifers and enrichment of novel symbionts in the deep terrestrial subsurface.</title>
        <authorList>
            <person name="Probst A.J."/>
            <person name="Ladd B."/>
            <person name="Jarett J.K."/>
            <person name="Geller-Mcgrath D.E."/>
            <person name="Sieber C.M."/>
            <person name="Emerson J.B."/>
            <person name="Anantharaman K."/>
            <person name="Thomas B.C."/>
            <person name="Malmstrom R."/>
            <person name="Stieglmeier M."/>
            <person name="Klingl A."/>
            <person name="Woyke T."/>
            <person name="Ryan C.M."/>
            <person name="Banfield J.F."/>
        </authorList>
    </citation>
    <scope>NUCLEOTIDE SEQUENCE [LARGE SCALE GENOMIC DNA]</scope>
    <source>
        <strain evidence="1">CG22_combo_CG10-13_8_21_14_all_43_18</strain>
    </source>
</reference>
<protein>
    <submittedName>
        <fullName evidence="1">Uncharacterized protein</fullName>
    </submittedName>
</protein>
<accession>A0A2H0DVU6</accession>
<name>A0A2H0DVU6_9BACT</name>
<evidence type="ECO:0000313" key="2">
    <source>
        <dbReference type="Proteomes" id="UP000231276"/>
    </source>
</evidence>
<sequence length="181" mass="20559">MPYNKKWDKGYASKANGNFRSGAFTPKKPVRSFRDLEIYQKTIECAVLISKDIVPHLDGSVKGKGRIKGDEKYIFAERLLDCAMSVPLLVAESHSLRFADFALGVGYLEKAMAGCNKMIVYLEHVKGLYGTKFDMGLLDDIIGRYANARIKMFRLEKSWKKFRTEYADEKTGKGKGDFKYS</sequence>
<comment type="caution">
    <text evidence="1">The sequence shown here is derived from an EMBL/GenBank/DDBJ whole genome shotgun (WGS) entry which is preliminary data.</text>
</comment>
<dbReference type="EMBL" id="PCTS01000039">
    <property type="protein sequence ID" value="PIP86294.1"/>
    <property type="molecule type" value="Genomic_DNA"/>
</dbReference>
<dbReference type="AlphaFoldDB" id="A0A2H0DVU6"/>